<evidence type="ECO:0000313" key="11">
    <source>
        <dbReference type="Proteomes" id="UP000680638"/>
    </source>
</evidence>
<evidence type="ECO:0000256" key="3">
    <source>
        <dbReference type="ARBA" id="ARBA00013085"/>
    </source>
</evidence>
<reference evidence="10 11" key="1">
    <citation type="submission" date="2021-03" db="EMBL/GenBank/DDBJ databases">
        <title>Antimicrobial resistance genes in bacteria isolated from Japanese honey, and their potential for conferring macrolide and lincosamide resistance in the American foulbrood pathogen Paenibacillus larvae.</title>
        <authorList>
            <person name="Okamoto M."/>
            <person name="Kumagai M."/>
            <person name="Kanamori H."/>
            <person name="Takamatsu D."/>
        </authorList>
    </citation>
    <scope>NUCLEOTIDE SEQUENCE [LARGE SCALE GENOMIC DNA]</scope>
    <source>
        <strain evidence="10 11">J21TS3</strain>
    </source>
</reference>
<dbReference type="RefSeq" id="WP_212952926.1">
    <property type="nucleotide sequence ID" value="NZ_BORW01000055.1"/>
</dbReference>
<evidence type="ECO:0000313" key="10">
    <source>
        <dbReference type="EMBL" id="GIO70276.1"/>
    </source>
</evidence>
<dbReference type="EMBL" id="BORW01000055">
    <property type="protein sequence ID" value="GIO70276.1"/>
    <property type="molecule type" value="Genomic_DNA"/>
</dbReference>
<dbReference type="SUPFAM" id="SSF89550">
    <property type="entry name" value="PHP domain-like"/>
    <property type="match status" value="1"/>
</dbReference>
<dbReference type="CDD" id="cd12110">
    <property type="entry name" value="PHP_HisPPase_Hisj_like"/>
    <property type="match status" value="1"/>
</dbReference>
<dbReference type="PANTHER" id="PTHR21039:SF0">
    <property type="entry name" value="HISTIDINOL-PHOSPHATASE"/>
    <property type="match status" value="1"/>
</dbReference>
<evidence type="ECO:0000259" key="9">
    <source>
        <dbReference type="SMART" id="SM00481"/>
    </source>
</evidence>
<dbReference type="InterPro" id="IPR003141">
    <property type="entry name" value="Pol/His_phosphatase_N"/>
</dbReference>
<dbReference type="EC" id="3.1.3.15" evidence="3 8"/>
<accession>A0ABQ4M5S4</accession>
<name>A0ABQ4M5S4_9BACL</name>
<evidence type="ECO:0000256" key="5">
    <source>
        <dbReference type="ARBA" id="ARBA00022801"/>
    </source>
</evidence>
<dbReference type="Proteomes" id="UP000680638">
    <property type="component" value="Unassembled WGS sequence"/>
</dbReference>
<proteinExistence type="inferred from homology"/>
<dbReference type="Gene3D" id="3.20.20.140">
    <property type="entry name" value="Metal-dependent hydrolases"/>
    <property type="match status" value="1"/>
</dbReference>
<keyword evidence="6 8" id="KW-0368">Histidine biosynthesis</keyword>
<gene>
    <name evidence="10" type="primary">hisK_4</name>
    <name evidence="10" type="ORF">J21TS3_50970</name>
</gene>
<dbReference type="NCBIfam" id="TIGR01856">
    <property type="entry name" value="hisJ_fam"/>
    <property type="match status" value="1"/>
</dbReference>
<comment type="caution">
    <text evidence="10">The sequence shown here is derived from an EMBL/GenBank/DDBJ whole genome shotgun (WGS) entry which is preliminary data.</text>
</comment>
<evidence type="ECO:0000256" key="2">
    <source>
        <dbReference type="ARBA" id="ARBA00009152"/>
    </source>
</evidence>
<evidence type="ECO:0000256" key="8">
    <source>
        <dbReference type="RuleBase" id="RU366003"/>
    </source>
</evidence>
<comment type="similarity">
    <text evidence="2 8">Belongs to the PHP hydrolase family. HisK subfamily.</text>
</comment>
<dbReference type="PANTHER" id="PTHR21039">
    <property type="entry name" value="HISTIDINOL PHOSPHATASE-RELATED"/>
    <property type="match status" value="1"/>
</dbReference>
<organism evidence="10 11">
    <name type="scientific">Paenibacillus cookii</name>
    <dbReference type="NCBI Taxonomy" id="157839"/>
    <lineage>
        <taxon>Bacteria</taxon>
        <taxon>Bacillati</taxon>
        <taxon>Bacillota</taxon>
        <taxon>Bacilli</taxon>
        <taxon>Bacillales</taxon>
        <taxon>Paenibacillaceae</taxon>
        <taxon>Paenibacillus</taxon>
    </lineage>
</organism>
<sequence>MKFDFHTHHERCGHAAGSVRDYIESAIEQGLNMIGISDHTPFFASAEDRPSLTGSMAKSEFPEYIREVVELKKQYHGKIEVLLGIEADFLPEHLELYRSVIAAYPLDYVIGSVHEFAGIGIYDSAYWESLTAARKMEVKKLFYDYIAQSAKCGLYDILGHVDSLNRYFNGYSELRTEAADVMLKAVAESDVVIEINSSDNHWVPDGDLLERAHRYGVKVTFGSDAHEPERVGEHFAAVAGHLYDIGYREWAVFRHRERFMVPIAR</sequence>
<keyword evidence="5 8" id="KW-0378">Hydrolase</keyword>
<dbReference type="Pfam" id="PF13263">
    <property type="entry name" value="PHP_C"/>
    <property type="match status" value="1"/>
</dbReference>
<dbReference type="SMART" id="SM00481">
    <property type="entry name" value="POLIIIAc"/>
    <property type="match status" value="1"/>
</dbReference>
<dbReference type="InterPro" id="IPR016195">
    <property type="entry name" value="Pol/histidinol_Pase-like"/>
</dbReference>
<dbReference type="InterPro" id="IPR010140">
    <property type="entry name" value="Histidinol_P_phosphatase_HisJ"/>
</dbReference>
<keyword evidence="4 8" id="KW-0028">Amino-acid biosynthesis</keyword>
<evidence type="ECO:0000256" key="6">
    <source>
        <dbReference type="ARBA" id="ARBA00023102"/>
    </source>
</evidence>
<evidence type="ECO:0000256" key="4">
    <source>
        <dbReference type="ARBA" id="ARBA00022605"/>
    </source>
</evidence>
<evidence type="ECO:0000256" key="1">
    <source>
        <dbReference type="ARBA" id="ARBA00004970"/>
    </source>
</evidence>
<dbReference type="Pfam" id="PF02811">
    <property type="entry name" value="PHP"/>
    <property type="match status" value="1"/>
</dbReference>
<comment type="pathway">
    <text evidence="1 8">Amino-acid biosynthesis; L-histidine biosynthesis; L-histidine from 5-phospho-alpha-D-ribose 1-diphosphate: step 8/9.</text>
</comment>
<protein>
    <recommendedName>
        <fullName evidence="3 8">Histidinol-phosphatase</fullName>
        <shortName evidence="8">HolPase</shortName>
        <ecNumber evidence="3 8">3.1.3.15</ecNumber>
    </recommendedName>
</protein>
<dbReference type="NCBIfam" id="NF005596">
    <property type="entry name" value="PRK07328.1"/>
    <property type="match status" value="1"/>
</dbReference>
<feature type="domain" description="Polymerase/histidinol phosphatase N-terminal" evidence="9">
    <location>
        <begin position="3"/>
        <end position="91"/>
    </location>
</feature>
<dbReference type="InterPro" id="IPR004013">
    <property type="entry name" value="PHP_dom"/>
</dbReference>
<keyword evidence="11" id="KW-1185">Reference proteome</keyword>
<comment type="catalytic activity">
    <reaction evidence="7 8">
        <text>L-histidinol phosphate + H2O = L-histidinol + phosphate</text>
        <dbReference type="Rhea" id="RHEA:14465"/>
        <dbReference type="ChEBI" id="CHEBI:15377"/>
        <dbReference type="ChEBI" id="CHEBI:43474"/>
        <dbReference type="ChEBI" id="CHEBI:57699"/>
        <dbReference type="ChEBI" id="CHEBI:57980"/>
        <dbReference type="EC" id="3.1.3.15"/>
    </reaction>
</comment>
<evidence type="ECO:0000256" key="7">
    <source>
        <dbReference type="ARBA" id="ARBA00049158"/>
    </source>
</evidence>